<dbReference type="RefSeq" id="WP_113032684.1">
    <property type="nucleotide sequence ID" value="NZ_QMFB01000012.1"/>
</dbReference>
<dbReference type="InterPro" id="IPR050398">
    <property type="entry name" value="HssS/ArlS-like"/>
</dbReference>
<evidence type="ECO:0000256" key="12">
    <source>
        <dbReference type="ARBA" id="ARBA00023012"/>
    </source>
</evidence>
<dbReference type="Gene3D" id="3.30.565.10">
    <property type="entry name" value="Histidine kinase-like ATPase, C-terminal domain"/>
    <property type="match status" value="1"/>
</dbReference>
<comment type="caution">
    <text evidence="17">The sequence shown here is derived from an EMBL/GenBank/DDBJ whole genome shotgun (WGS) entry which is preliminary data.</text>
</comment>
<evidence type="ECO:0000256" key="2">
    <source>
        <dbReference type="ARBA" id="ARBA00004651"/>
    </source>
</evidence>
<feature type="transmembrane region" description="Helical" evidence="14">
    <location>
        <begin position="12"/>
        <end position="34"/>
    </location>
</feature>
<keyword evidence="10" id="KW-0067">ATP-binding</keyword>
<dbReference type="SUPFAM" id="SSF55874">
    <property type="entry name" value="ATPase domain of HSP90 chaperone/DNA topoisomerase II/histidine kinase"/>
    <property type="match status" value="1"/>
</dbReference>
<evidence type="ECO:0000256" key="10">
    <source>
        <dbReference type="ARBA" id="ARBA00022840"/>
    </source>
</evidence>
<reference evidence="17 18" key="1">
    <citation type="journal article" date="2009" name="Int. J. Syst. Evol. Microbiol.">
        <title>Paenibacillus contaminans sp. nov., isolated from a contaminated laboratory plate.</title>
        <authorList>
            <person name="Chou J.H."/>
            <person name="Lee J.H."/>
            <person name="Lin M.C."/>
            <person name="Chang P.S."/>
            <person name="Arun A.B."/>
            <person name="Young C.C."/>
            <person name="Chen W.M."/>
        </authorList>
    </citation>
    <scope>NUCLEOTIDE SEQUENCE [LARGE SCALE GENOMIC DNA]</scope>
    <source>
        <strain evidence="17 18">CKOBP-6</strain>
    </source>
</reference>
<dbReference type="OrthoDB" id="14660at2"/>
<dbReference type="PROSITE" id="PS50885">
    <property type="entry name" value="HAMP"/>
    <property type="match status" value="1"/>
</dbReference>
<sequence>MKFRHSLLARYLLIIMAALLLWPFVFPAATILYFSPEFFGTIGKDNREEQHAYGRTSDVEKMWHNEAESLNGSTGADIDGKLHALKERYPEASLFWVDGGGRTRLALPERPELPAEWTAADSITFMKKSIDGDPFTVVAFVGQDPQQGFMVIQLSRELFRMKQESLNTSYFAVIIGLTFLLFIFVSWLFFYRIRKRLVRLQQAMTSTDSKGIPLPLTISRQDEIGQLELAFNRMISELLASRIREEEEGALRRQLIANLSHDLRTPLTMIRGHAYSLEQEALTDKGKSSVAMIADKTDYLGRLIENLLSYTLLSAGKYPLDRKPTDVFRLIRASAAAWYPIFEKEGLEVDVDLPEEEELFWSIDPAWFTRILDNVFQNVVRHARSGRYIGIRSESADEGTAIVIADKGPGMNARSDGKGAGIGLTIVSMMVKDMQLKWEIVSTPEGTSVKLSRKP</sequence>
<dbReference type="InterPro" id="IPR003660">
    <property type="entry name" value="HAMP_dom"/>
</dbReference>
<feature type="transmembrane region" description="Helical" evidence="14">
    <location>
        <begin position="170"/>
        <end position="191"/>
    </location>
</feature>
<keyword evidence="6" id="KW-0808">Transferase</keyword>
<organism evidence="17 18">
    <name type="scientific">Paenibacillus contaminans</name>
    <dbReference type="NCBI Taxonomy" id="450362"/>
    <lineage>
        <taxon>Bacteria</taxon>
        <taxon>Bacillati</taxon>
        <taxon>Bacillota</taxon>
        <taxon>Bacilli</taxon>
        <taxon>Bacillales</taxon>
        <taxon>Paenibacillaceae</taxon>
        <taxon>Paenibacillus</taxon>
    </lineage>
</organism>
<evidence type="ECO:0000256" key="7">
    <source>
        <dbReference type="ARBA" id="ARBA00022692"/>
    </source>
</evidence>
<evidence type="ECO:0000259" key="15">
    <source>
        <dbReference type="PROSITE" id="PS50109"/>
    </source>
</evidence>
<dbReference type="GO" id="GO:0005886">
    <property type="term" value="C:plasma membrane"/>
    <property type="evidence" value="ECO:0007669"/>
    <property type="project" value="UniProtKB-SubCell"/>
</dbReference>
<evidence type="ECO:0000313" key="17">
    <source>
        <dbReference type="EMBL" id="RAV19321.1"/>
    </source>
</evidence>
<dbReference type="AlphaFoldDB" id="A0A329MH99"/>
<dbReference type="SMART" id="SM00388">
    <property type="entry name" value="HisKA"/>
    <property type="match status" value="1"/>
</dbReference>
<dbReference type="Gene3D" id="6.10.340.10">
    <property type="match status" value="1"/>
</dbReference>
<evidence type="ECO:0000256" key="14">
    <source>
        <dbReference type="SAM" id="Phobius"/>
    </source>
</evidence>
<dbReference type="EC" id="2.7.13.3" evidence="3"/>
<evidence type="ECO:0000256" key="1">
    <source>
        <dbReference type="ARBA" id="ARBA00000085"/>
    </source>
</evidence>
<dbReference type="PANTHER" id="PTHR45528">
    <property type="entry name" value="SENSOR HISTIDINE KINASE CPXA"/>
    <property type="match status" value="1"/>
</dbReference>
<evidence type="ECO:0000256" key="11">
    <source>
        <dbReference type="ARBA" id="ARBA00022989"/>
    </source>
</evidence>
<dbReference type="Pfam" id="PF00672">
    <property type="entry name" value="HAMP"/>
    <property type="match status" value="1"/>
</dbReference>
<dbReference type="EMBL" id="QMFB01000012">
    <property type="protein sequence ID" value="RAV19321.1"/>
    <property type="molecule type" value="Genomic_DNA"/>
</dbReference>
<feature type="domain" description="Histidine kinase" evidence="15">
    <location>
        <begin position="258"/>
        <end position="455"/>
    </location>
</feature>
<dbReference type="GO" id="GO:0005524">
    <property type="term" value="F:ATP binding"/>
    <property type="evidence" value="ECO:0007669"/>
    <property type="project" value="UniProtKB-KW"/>
</dbReference>
<keyword evidence="18" id="KW-1185">Reference proteome</keyword>
<evidence type="ECO:0000259" key="16">
    <source>
        <dbReference type="PROSITE" id="PS50885"/>
    </source>
</evidence>
<keyword evidence="8" id="KW-0547">Nucleotide-binding</keyword>
<keyword evidence="4" id="KW-1003">Cell membrane</keyword>
<keyword evidence="12" id="KW-0902">Two-component regulatory system</keyword>
<dbReference type="Proteomes" id="UP000250369">
    <property type="component" value="Unassembled WGS sequence"/>
</dbReference>
<evidence type="ECO:0000256" key="3">
    <source>
        <dbReference type="ARBA" id="ARBA00012438"/>
    </source>
</evidence>
<keyword evidence="7 14" id="KW-0812">Transmembrane</keyword>
<dbReference type="InterPro" id="IPR003594">
    <property type="entry name" value="HATPase_dom"/>
</dbReference>
<keyword evidence="13 14" id="KW-0472">Membrane</keyword>
<evidence type="ECO:0000256" key="6">
    <source>
        <dbReference type="ARBA" id="ARBA00022679"/>
    </source>
</evidence>
<evidence type="ECO:0000256" key="5">
    <source>
        <dbReference type="ARBA" id="ARBA00022553"/>
    </source>
</evidence>
<dbReference type="PROSITE" id="PS50109">
    <property type="entry name" value="HIS_KIN"/>
    <property type="match status" value="1"/>
</dbReference>
<evidence type="ECO:0000256" key="9">
    <source>
        <dbReference type="ARBA" id="ARBA00022777"/>
    </source>
</evidence>
<evidence type="ECO:0000256" key="4">
    <source>
        <dbReference type="ARBA" id="ARBA00022475"/>
    </source>
</evidence>
<dbReference type="SUPFAM" id="SSF158472">
    <property type="entry name" value="HAMP domain-like"/>
    <property type="match status" value="1"/>
</dbReference>
<name>A0A329MH99_9BACL</name>
<keyword evidence="9 17" id="KW-0418">Kinase</keyword>
<keyword evidence="11 14" id="KW-1133">Transmembrane helix</keyword>
<dbReference type="Pfam" id="PF00512">
    <property type="entry name" value="HisKA"/>
    <property type="match status" value="1"/>
</dbReference>
<dbReference type="CDD" id="cd00082">
    <property type="entry name" value="HisKA"/>
    <property type="match status" value="1"/>
</dbReference>
<dbReference type="CDD" id="cd16936">
    <property type="entry name" value="HATPase_RsbW-like"/>
    <property type="match status" value="1"/>
</dbReference>
<protein>
    <recommendedName>
        <fullName evidence="3">histidine kinase</fullName>
        <ecNumber evidence="3">2.7.13.3</ecNumber>
    </recommendedName>
</protein>
<dbReference type="Pfam" id="PF02518">
    <property type="entry name" value="HATPase_c"/>
    <property type="match status" value="1"/>
</dbReference>
<gene>
    <name evidence="17" type="ORF">DQG23_20190</name>
</gene>
<dbReference type="SMART" id="SM00387">
    <property type="entry name" value="HATPase_c"/>
    <property type="match status" value="1"/>
</dbReference>
<dbReference type="GO" id="GO:0000155">
    <property type="term" value="F:phosphorelay sensor kinase activity"/>
    <property type="evidence" value="ECO:0007669"/>
    <property type="project" value="InterPro"/>
</dbReference>
<dbReference type="InterPro" id="IPR036097">
    <property type="entry name" value="HisK_dim/P_sf"/>
</dbReference>
<evidence type="ECO:0000256" key="8">
    <source>
        <dbReference type="ARBA" id="ARBA00022741"/>
    </source>
</evidence>
<evidence type="ECO:0000313" key="18">
    <source>
        <dbReference type="Proteomes" id="UP000250369"/>
    </source>
</evidence>
<dbReference type="InterPro" id="IPR005467">
    <property type="entry name" value="His_kinase_dom"/>
</dbReference>
<dbReference type="Gene3D" id="1.10.287.130">
    <property type="match status" value="1"/>
</dbReference>
<comment type="subcellular location">
    <subcellularLocation>
        <location evidence="2">Cell membrane</location>
        <topology evidence="2">Multi-pass membrane protein</topology>
    </subcellularLocation>
</comment>
<dbReference type="PANTHER" id="PTHR45528:SF1">
    <property type="entry name" value="SENSOR HISTIDINE KINASE CPXA"/>
    <property type="match status" value="1"/>
</dbReference>
<accession>A0A329MH99</accession>
<dbReference type="InterPro" id="IPR036890">
    <property type="entry name" value="HATPase_C_sf"/>
</dbReference>
<evidence type="ECO:0000256" key="13">
    <source>
        <dbReference type="ARBA" id="ARBA00023136"/>
    </source>
</evidence>
<comment type="catalytic activity">
    <reaction evidence="1">
        <text>ATP + protein L-histidine = ADP + protein N-phospho-L-histidine.</text>
        <dbReference type="EC" id="2.7.13.3"/>
    </reaction>
</comment>
<dbReference type="SMART" id="SM00304">
    <property type="entry name" value="HAMP"/>
    <property type="match status" value="1"/>
</dbReference>
<dbReference type="CDD" id="cd06225">
    <property type="entry name" value="HAMP"/>
    <property type="match status" value="1"/>
</dbReference>
<dbReference type="InterPro" id="IPR003661">
    <property type="entry name" value="HisK_dim/P_dom"/>
</dbReference>
<proteinExistence type="predicted"/>
<feature type="domain" description="HAMP" evidence="16">
    <location>
        <begin position="191"/>
        <end position="243"/>
    </location>
</feature>
<dbReference type="SUPFAM" id="SSF47384">
    <property type="entry name" value="Homodimeric domain of signal transducing histidine kinase"/>
    <property type="match status" value="1"/>
</dbReference>
<keyword evidence="5" id="KW-0597">Phosphoprotein</keyword>